<sequence length="129" mass="14760">WPLFEMTHSIKTRMYLVLNLLIVLEMYLTWAYYSYGKLYHCGLPFKILPSINHNCLSGFHKSYWPTHTSKYVQSLSDPMIIAMTFVLLHTTISSHSSSSGLLSGKSWGCLCEHAHCIVTYGPLLQEICL</sequence>
<dbReference type="EMBL" id="JASPKZ010001624">
    <property type="protein sequence ID" value="KAJ9597198.1"/>
    <property type="molecule type" value="Genomic_DNA"/>
</dbReference>
<keyword evidence="3" id="KW-1185">Reference proteome</keyword>
<organism evidence="2 3">
    <name type="scientific">Diploptera punctata</name>
    <name type="common">Pacific beetle cockroach</name>
    <dbReference type="NCBI Taxonomy" id="6984"/>
    <lineage>
        <taxon>Eukaryota</taxon>
        <taxon>Metazoa</taxon>
        <taxon>Ecdysozoa</taxon>
        <taxon>Arthropoda</taxon>
        <taxon>Hexapoda</taxon>
        <taxon>Insecta</taxon>
        <taxon>Pterygota</taxon>
        <taxon>Neoptera</taxon>
        <taxon>Polyneoptera</taxon>
        <taxon>Dictyoptera</taxon>
        <taxon>Blattodea</taxon>
        <taxon>Blaberoidea</taxon>
        <taxon>Blaberidae</taxon>
        <taxon>Diplopterinae</taxon>
        <taxon>Diploptera</taxon>
    </lineage>
</organism>
<accession>A0AAD8ADL2</accession>
<evidence type="ECO:0000256" key="1">
    <source>
        <dbReference type="SAM" id="Phobius"/>
    </source>
</evidence>
<comment type="caution">
    <text evidence="2">The sequence shown here is derived from an EMBL/GenBank/DDBJ whole genome shotgun (WGS) entry which is preliminary data.</text>
</comment>
<dbReference type="Proteomes" id="UP001233999">
    <property type="component" value="Unassembled WGS sequence"/>
</dbReference>
<keyword evidence="1" id="KW-0472">Membrane</keyword>
<keyword evidence="1" id="KW-1133">Transmembrane helix</keyword>
<reference evidence="2" key="2">
    <citation type="submission" date="2023-05" db="EMBL/GenBank/DDBJ databases">
        <authorList>
            <person name="Fouks B."/>
        </authorList>
    </citation>
    <scope>NUCLEOTIDE SEQUENCE</scope>
    <source>
        <strain evidence="2">Stay&amp;Tobe</strain>
        <tissue evidence="2">Testes</tissue>
    </source>
</reference>
<gene>
    <name evidence="2" type="ORF">L9F63_026912</name>
</gene>
<feature type="non-terminal residue" evidence="2">
    <location>
        <position position="129"/>
    </location>
</feature>
<proteinExistence type="predicted"/>
<feature type="non-terminal residue" evidence="2">
    <location>
        <position position="1"/>
    </location>
</feature>
<feature type="transmembrane region" description="Helical" evidence="1">
    <location>
        <begin position="12"/>
        <end position="33"/>
    </location>
</feature>
<evidence type="ECO:0000313" key="2">
    <source>
        <dbReference type="EMBL" id="KAJ9597198.1"/>
    </source>
</evidence>
<evidence type="ECO:0000313" key="3">
    <source>
        <dbReference type="Proteomes" id="UP001233999"/>
    </source>
</evidence>
<name>A0AAD8ADL2_DIPPU</name>
<protein>
    <submittedName>
        <fullName evidence="2">Uncharacterized protein</fullName>
    </submittedName>
</protein>
<keyword evidence="1" id="KW-0812">Transmembrane</keyword>
<dbReference type="AlphaFoldDB" id="A0AAD8ADL2"/>
<reference evidence="2" key="1">
    <citation type="journal article" date="2023" name="IScience">
        <title>Live-bearing cockroach genome reveals convergent evolutionary mechanisms linked to viviparity in insects and beyond.</title>
        <authorList>
            <person name="Fouks B."/>
            <person name="Harrison M.C."/>
            <person name="Mikhailova A.A."/>
            <person name="Marchal E."/>
            <person name="English S."/>
            <person name="Carruthers M."/>
            <person name="Jennings E.C."/>
            <person name="Chiamaka E.L."/>
            <person name="Frigard R.A."/>
            <person name="Pippel M."/>
            <person name="Attardo G.M."/>
            <person name="Benoit J.B."/>
            <person name="Bornberg-Bauer E."/>
            <person name="Tobe S.S."/>
        </authorList>
    </citation>
    <scope>NUCLEOTIDE SEQUENCE</scope>
    <source>
        <strain evidence="2">Stay&amp;Tobe</strain>
    </source>
</reference>